<evidence type="ECO:0000313" key="3">
    <source>
        <dbReference type="EMBL" id="XBS20080.1"/>
    </source>
</evidence>
<sequence length="180" mass="19732">MKYRKIIICCFASLIFLGCSSSPKPTPYSQLPKDRLTVSHGKLAAQALIKQAQNRLGRGSSIIVASFVDVNDLTRSTALGRILSQQFVTQFTNYEYNVVELLLRKNIYITEKGGEFLLSRQVKSISNKHQANAVVVGSYAAGIDTVFVTAKVVDVASNLVIASVDFSIPLDPNTSMMLKQ</sequence>
<evidence type="ECO:0000313" key="4">
    <source>
        <dbReference type="Proteomes" id="UP001225378"/>
    </source>
</evidence>
<accession>A0AAU7NSV3</accession>
<keyword evidence="1" id="KW-0732">Signal</keyword>
<keyword evidence="4" id="KW-1185">Reference proteome</keyword>
<reference evidence="3 4" key="1">
    <citation type="journal article" date="2024" name="Microbiology">
        <title>Methylomarinum rosea sp. nov., a novel halophilic methanotrophic bacterium from the hypersaline Lake Elton.</title>
        <authorList>
            <person name="Suleimanov R.Z."/>
            <person name="Oshkin I.Y."/>
            <person name="Danilova O.V."/>
            <person name="Suzina N.E."/>
            <person name="Dedysh S.N."/>
        </authorList>
    </citation>
    <scope>NUCLEOTIDE SEQUENCE [LARGE SCALE GENOMIC DNA]</scope>
    <source>
        <strain evidence="3 4">Ch1-1</strain>
    </source>
</reference>
<gene>
    <name evidence="3" type="ORF">Q9L42_017240</name>
</gene>
<dbReference type="AlphaFoldDB" id="A0AAU7NSV3"/>
<feature type="signal peptide" evidence="1">
    <location>
        <begin position="1"/>
        <end position="21"/>
    </location>
</feature>
<dbReference type="Proteomes" id="UP001225378">
    <property type="component" value="Chromosome"/>
</dbReference>
<feature type="domain" description="FlgO" evidence="2">
    <location>
        <begin position="44"/>
        <end position="172"/>
    </location>
</feature>
<proteinExistence type="predicted"/>
<dbReference type="RefSeq" id="WP_305907190.1">
    <property type="nucleotide sequence ID" value="NZ_CP157743.1"/>
</dbReference>
<dbReference type="PROSITE" id="PS51257">
    <property type="entry name" value="PROKAR_LIPOPROTEIN"/>
    <property type="match status" value="1"/>
</dbReference>
<protein>
    <submittedName>
        <fullName evidence="3">FlgO family outer membrane protein</fullName>
    </submittedName>
</protein>
<feature type="chain" id="PRO_5043761698" evidence="1">
    <location>
        <begin position="22"/>
        <end position="180"/>
    </location>
</feature>
<organism evidence="3 4">
    <name type="scientific">Methylomarinum roseum</name>
    <dbReference type="NCBI Taxonomy" id="3067653"/>
    <lineage>
        <taxon>Bacteria</taxon>
        <taxon>Pseudomonadati</taxon>
        <taxon>Pseudomonadota</taxon>
        <taxon>Gammaproteobacteria</taxon>
        <taxon>Methylococcales</taxon>
        <taxon>Methylococcaceae</taxon>
        <taxon>Methylomarinum</taxon>
    </lineage>
</organism>
<dbReference type="EMBL" id="CP157743">
    <property type="protein sequence ID" value="XBS20080.1"/>
    <property type="molecule type" value="Genomic_DNA"/>
</dbReference>
<dbReference type="Pfam" id="PF17680">
    <property type="entry name" value="FlgO"/>
    <property type="match status" value="1"/>
</dbReference>
<evidence type="ECO:0000256" key="1">
    <source>
        <dbReference type="SAM" id="SignalP"/>
    </source>
</evidence>
<dbReference type="InterPro" id="IPR041215">
    <property type="entry name" value="FlgO_dom"/>
</dbReference>
<dbReference type="KEGG" id="mech:Q9L42_017240"/>
<evidence type="ECO:0000259" key="2">
    <source>
        <dbReference type="Pfam" id="PF17680"/>
    </source>
</evidence>
<name>A0AAU7NSV3_9GAMM</name>